<evidence type="ECO:0000313" key="10">
    <source>
        <dbReference type="Proteomes" id="UP000298154"/>
    </source>
</evidence>
<feature type="transmembrane region" description="Helical" evidence="8">
    <location>
        <begin position="88"/>
        <end position="108"/>
    </location>
</feature>
<evidence type="ECO:0000256" key="1">
    <source>
        <dbReference type="ARBA" id="ARBA00004651"/>
    </source>
</evidence>
<feature type="transmembrane region" description="Helical" evidence="8">
    <location>
        <begin position="288"/>
        <end position="308"/>
    </location>
</feature>
<dbReference type="AlphaFoldDB" id="A0A4R9ARN7"/>
<protein>
    <submittedName>
        <fullName evidence="9">ABC transporter permease</fullName>
    </submittedName>
</protein>
<dbReference type="Pfam" id="PF02653">
    <property type="entry name" value="BPD_transp_2"/>
    <property type="match status" value="1"/>
</dbReference>
<dbReference type="PANTHER" id="PTHR32196:SF21">
    <property type="entry name" value="ABC TRANSPORTER PERMEASE PROTEIN YPHD-RELATED"/>
    <property type="match status" value="1"/>
</dbReference>
<evidence type="ECO:0000256" key="4">
    <source>
        <dbReference type="ARBA" id="ARBA00022519"/>
    </source>
</evidence>
<feature type="transmembrane region" description="Helical" evidence="8">
    <location>
        <begin position="141"/>
        <end position="162"/>
    </location>
</feature>
<evidence type="ECO:0000256" key="2">
    <source>
        <dbReference type="ARBA" id="ARBA00022448"/>
    </source>
</evidence>
<reference evidence="9 10" key="1">
    <citation type="submission" date="2019-03" db="EMBL/GenBank/DDBJ databases">
        <title>Genomics of glacier-inhabiting Cryobacterium strains.</title>
        <authorList>
            <person name="Liu Q."/>
            <person name="Xin Y.-H."/>
        </authorList>
    </citation>
    <scope>NUCLEOTIDE SEQUENCE [LARGE SCALE GENOMIC DNA]</scope>
    <source>
        <strain evidence="9 10">Sr36</strain>
    </source>
</reference>
<dbReference type="InterPro" id="IPR001851">
    <property type="entry name" value="ABC_transp_permease"/>
</dbReference>
<evidence type="ECO:0000313" key="9">
    <source>
        <dbReference type="EMBL" id="TFD68513.1"/>
    </source>
</evidence>
<keyword evidence="6 8" id="KW-1133">Transmembrane helix</keyword>
<evidence type="ECO:0000256" key="6">
    <source>
        <dbReference type="ARBA" id="ARBA00022989"/>
    </source>
</evidence>
<name>A0A4R9ARN7_9MICO</name>
<dbReference type="EMBL" id="SOHK01000006">
    <property type="protein sequence ID" value="TFD68513.1"/>
    <property type="molecule type" value="Genomic_DNA"/>
</dbReference>
<keyword evidence="2" id="KW-0813">Transport</keyword>
<evidence type="ECO:0000256" key="7">
    <source>
        <dbReference type="ARBA" id="ARBA00023136"/>
    </source>
</evidence>
<dbReference type="PANTHER" id="PTHR32196">
    <property type="entry name" value="ABC TRANSPORTER PERMEASE PROTEIN YPHD-RELATED-RELATED"/>
    <property type="match status" value="1"/>
</dbReference>
<evidence type="ECO:0000256" key="8">
    <source>
        <dbReference type="SAM" id="Phobius"/>
    </source>
</evidence>
<feature type="transmembrane region" description="Helical" evidence="8">
    <location>
        <begin position="315"/>
        <end position="334"/>
    </location>
</feature>
<keyword evidence="3" id="KW-1003">Cell membrane</keyword>
<feature type="transmembrane region" description="Helical" evidence="8">
    <location>
        <begin position="113"/>
        <end position="129"/>
    </location>
</feature>
<evidence type="ECO:0000256" key="5">
    <source>
        <dbReference type="ARBA" id="ARBA00022692"/>
    </source>
</evidence>
<proteinExistence type="predicted"/>
<dbReference type="CDD" id="cd06579">
    <property type="entry name" value="TM_PBP1_transp_AraH_like"/>
    <property type="match status" value="1"/>
</dbReference>
<dbReference type="OrthoDB" id="6844941at2"/>
<feature type="transmembrane region" description="Helical" evidence="8">
    <location>
        <begin position="340"/>
        <end position="359"/>
    </location>
</feature>
<feature type="transmembrane region" description="Helical" evidence="8">
    <location>
        <begin position="169"/>
        <end position="188"/>
    </location>
</feature>
<keyword evidence="7 8" id="KW-0472">Membrane</keyword>
<gene>
    <name evidence="9" type="ORF">E3T47_03440</name>
</gene>
<dbReference type="GO" id="GO:0005886">
    <property type="term" value="C:plasma membrane"/>
    <property type="evidence" value="ECO:0007669"/>
    <property type="project" value="UniProtKB-SubCell"/>
</dbReference>
<keyword evidence="4" id="KW-0997">Cell inner membrane</keyword>
<keyword evidence="5 8" id="KW-0812">Transmembrane</keyword>
<accession>A0A4R9ARN7</accession>
<comment type="caution">
    <text evidence="9">The sequence shown here is derived from an EMBL/GenBank/DDBJ whole genome shotgun (WGS) entry which is preliminary data.</text>
</comment>
<feature type="transmembrane region" description="Helical" evidence="8">
    <location>
        <begin position="208"/>
        <end position="230"/>
    </location>
</feature>
<keyword evidence="10" id="KW-1185">Reference proteome</keyword>
<feature type="transmembrane region" description="Helical" evidence="8">
    <location>
        <begin position="58"/>
        <end position="76"/>
    </location>
</feature>
<organism evidence="9 10">
    <name type="scientific">Cryobacterium ruanii</name>
    <dbReference type="NCBI Taxonomy" id="1259197"/>
    <lineage>
        <taxon>Bacteria</taxon>
        <taxon>Bacillati</taxon>
        <taxon>Actinomycetota</taxon>
        <taxon>Actinomycetes</taxon>
        <taxon>Micrococcales</taxon>
        <taxon>Microbacteriaceae</taxon>
        <taxon>Cryobacterium</taxon>
    </lineage>
</organism>
<sequence>MRAGNRRITTMRSVSARRILMVDKVLSEQGAGSISTTAIRIRESGIERRARFRGLAEPLSLLVALAVLIGVFSLFNERFLTASNFQNVLTQSAIPLIVAVGATLVILLGSIDLSVEGVMGATGMTWILLSANSRGGGDLGPWAWVIALGVALVLGVASGLIFTALKVPSFIVTLGMWYVGLGIATMLYGTDLLPRLEDEGLKGWTSRISFGLPNSFWVALLVIGLGMFVLRSTRIGRVTLAIGNSETIVRSAGLPAFRVKVAVFAIAALLSGLGGILATVQLDIGSPTVGSGVLFIVIPAVVIGGTHLGGGKGGILRTVLGVFLLTILNNGLILSGVESSYQSAVTGAILVAAIVFAAWSQRDRLQVAK</sequence>
<comment type="subcellular location">
    <subcellularLocation>
        <location evidence="1">Cell membrane</location>
        <topology evidence="1">Multi-pass membrane protein</topology>
    </subcellularLocation>
</comment>
<feature type="transmembrane region" description="Helical" evidence="8">
    <location>
        <begin position="261"/>
        <end position="282"/>
    </location>
</feature>
<dbReference type="GO" id="GO:0022857">
    <property type="term" value="F:transmembrane transporter activity"/>
    <property type="evidence" value="ECO:0007669"/>
    <property type="project" value="InterPro"/>
</dbReference>
<evidence type="ECO:0000256" key="3">
    <source>
        <dbReference type="ARBA" id="ARBA00022475"/>
    </source>
</evidence>
<dbReference type="Proteomes" id="UP000298154">
    <property type="component" value="Unassembled WGS sequence"/>
</dbReference>